<organism evidence="2 3">
    <name type="scientific">Streptomyces jumonjinensis</name>
    <dbReference type="NCBI Taxonomy" id="1945"/>
    <lineage>
        <taxon>Bacteria</taxon>
        <taxon>Bacillati</taxon>
        <taxon>Actinomycetota</taxon>
        <taxon>Actinomycetes</taxon>
        <taxon>Kitasatosporales</taxon>
        <taxon>Streptomycetaceae</taxon>
        <taxon>Streptomyces</taxon>
    </lineage>
</organism>
<dbReference type="InterPro" id="IPR043917">
    <property type="entry name" value="DUF5753"/>
</dbReference>
<feature type="domain" description="HTH cro/C1-type" evidence="1">
    <location>
        <begin position="36"/>
        <end position="92"/>
    </location>
</feature>
<dbReference type="Proteomes" id="UP000419138">
    <property type="component" value="Unassembled WGS sequence"/>
</dbReference>
<evidence type="ECO:0000259" key="1">
    <source>
        <dbReference type="PROSITE" id="PS50943"/>
    </source>
</evidence>
<comment type="caution">
    <text evidence="2">The sequence shown here is derived from an EMBL/GenBank/DDBJ whole genome shotgun (WGS) entry which is preliminary data.</text>
</comment>
<dbReference type="EMBL" id="VCLA01000197">
    <property type="protein sequence ID" value="MQT05080.1"/>
    <property type="molecule type" value="Genomic_DNA"/>
</dbReference>
<evidence type="ECO:0000313" key="2">
    <source>
        <dbReference type="EMBL" id="MQT05080.1"/>
    </source>
</evidence>
<reference evidence="2 3" key="1">
    <citation type="submission" date="2019-05" db="EMBL/GenBank/DDBJ databases">
        <title>Comparative genomics and metabolomics analyses of clavulanic acid producing Streptomyces species provides insight into specialized metabolism and evolution of beta-lactam biosynthetic gene clusters.</title>
        <authorList>
            <person name="Moore M.A."/>
            <person name="Cruz-Morales P."/>
            <person name="Barona Gomez F."/>
            <person name="Kapil T."/>
        </authorList>
    </citation>
    <scope>NUCLEOTIDE SEQUENCE [LARGE SCALE GENOMIC DNA]</scope>
    <source>
        <strain evidence="2 3">NRRL 5741</strain>
    </source>
</reference>
<dbReference type="InterPro" id="IPR010982">
    <property type="entry name" value="Lambda_DNA-bd_dom_sf"/>
</dbReference>
<dbReference type="Pfam" id="PF19054">
    <property type="entry name" value="DUF5753"/>
    <property type="match status" value="1"/>
</dbReference>
<protein>
    <recommendedName>
        <fullName evidence="1">HTH cro/C1-type domain-containing protein</fullName>
    </recommendedName>
</protein>
<dbReference type="InterPro" id="IPR001387">
    <property type="entry name" value="Cro/C1-type_HTH"/>
</dbReference>
<dbReference type="RefSeq" id="WP_153526319.1">
    <property type="nucleotide sequence ID" value="NZ_JBEPDZ010000002.1"/>
</dbReference>
<gene>
    <name evidence="2" type="ORF">FF041_34585</name>
</gene>
<dbReference type="GO" id="GO:0003677">
    <property type="term" value="F:DNA binding"/>
    <property type="evidence" value="ECO:0007669"/>
    <property type="project" value="InterPro"/>
</dbReference>
<dbReference type="OrthoDB" id="4271965at2"/>
<keyword evidence="3" id="KW-1185">Reference proteome</keyword>
<name>A0A646KSL7_STRJU</name>
<dbReference type="SMART" id="SM00530">
    <property type="entry name" value="HTH_XRE"/>
    <property type="match status" value="1"/>
</dbReference>
<sequence length="292" mass="31547">MPGGSTLSLPSAPVTRPDGDVLVVPSAGAQMVGTYLRAQRRRRGLLLRDTARAIRWTSGATAQLEAGHTVPSASVLERLLKLYEIPGPDDDVRRLWELAHGGGDYAVDIDPGWFERVAACEFEADRIITFSAWGIPHLVQTEGYATRWWTNTPVGHVPPPDAIAARPLTGDHDKELVLLLEETVLLRRTDSAVMAEQLDHLLHLVRHTRTSVRIVPLHAGVTPPHGALTVLGLPNGRCLHVEEAAATVYCTGRPAARLQTVIDSALAAALPVAASLDLIRQTRAACAREAAR</sequence>
<dbReference type="Pfam" id="PF13560">
    <property type="entry name" value="HTH_31"/>
    <property type="match status" value="1"/>
</dbReference>
<dbReference type="AlphaFoldDB" id="A0A646KSL7"/>
<dbReference type="Gene3D" id="1.10.260.40">
    <property type="entry name" value="lambda repressor-like DNA-binding domains"/>
    <property type="match status" value="1"/>
</dbReference>
<proteinExistence type="predicted"/>
<evidence type="ECO:0000313" key="3">
    <source>
        <dbReference type="Proteomes" id="UP000419138"/>
    </source>
</evidence>
<accession>A0A646KSL7</accession>
<dbReference type="SUPFAM" id="SSF47413">
    <property type="entry name" value="lambda repressor-like DNA-binding domains"/>
    <property type="match status" value="1"/>
</dbReference>
<dbReference type="PROSITE" id="PS50943">
    <property type="entry name" value="HTH_CROC1"/>
    <property type="match status" value="1"/>
</dbReference>